<keyword evidence="3" id="KW-1185">Reference proteome</keyword>
<dbReference type="InterPro" id="IPR000601">
    <property type="entry name" value="PKD_dom"/>
</dbReference>
<feature type="domain" description="PKD" evidence="1">
    <location>
        <begin position="761"/>
        <end position="816"/>
    </location>
</feature>
<protein>
    <submittedName>
        <fullName evidence="2">Gliding motility-associated C-terminal domain-containing protein</fullName>
    </submittedName>
</protein>
<name>A0A7H0VDJ0_9FLAO</name>
<evidence type="ECO:0000313" key="2">
    <source>
        <dbReference type="EMBL" id="QNR23788.1"/>
    </source>
</evidence>
<accession>A0A7H0VDJ0</accession>
<gene>
    <name evidence="2" type="ORF">H4K34_15635</name>
</gene>
<dbReference type="InterPro" id="IPR057708">
    <property type="entry name" value="DUF7948"/>
</dbReference>
<dbReference type="InterPro" id="IPR022409">
    <property type="entry name" value="PKD/Chitinase_dom"/>
</dbReference>
<dbReference type="PANTHER" id="PTHR35580:SF1">
    <property type="entry name" value="PHYTASE-LIKE DOMAIN-CONTAINING PROTEIN"/>
    <property type="match status" value="1"/>
</dbReference>
<dbReference type="NCBIfam" id="TIGR04131">
    <property type="entry name" value="Bac_Flav_CTERM"/>
    <property type="match status" value="1"/>
</dbReference>
<dbReference type="SUPFAM" id="SSF49299">
    <property type="entry name" value="PKD domain"/>
    <property type="match status" value="2"/>
</dbReference>
<reference evidence="2 3" key="1">
    <citation type="submission" date="2020-08" db="EMBL/GenBank/DDBJ databases">
        <title>Croceimicrobium hydrocarbonivorans gen. nov., sp. nov., a novel marine bacterium isolated from a bacterial consortium that degrades polyethylene terephthalate.</title>
        <authorList>
            <person name="Liu R."/>
        </authorList>
    </citation>
    <scope>NUCLEOTIDE SEQUENCE [LARGE SCALE GENOMIC DNA]</scope>
    <source>
        <strain evidence="2 3">A20-9</strain>
    </source>
</reference>
<proteinExistence type="predicted"/>
<evidence type="ECO:0000313" key="3">
    <source>
        <dbReference type="Proteomes" id="UP000516305"/>
    </source>
</evidence>
<dbReference type="InterPro" id="IPR052918">
    <property type="entry name" value="Motility_Chemotaxis_Reg"/>
</dbReference>
<dbReference type="EMBL" id="CP060139">
    <property type="protein sequence ID" value="QNR23788.1"/>
    <property type="molecule type" value="Genomic_DNA"/>
</dbReference>
<dbReference type="Proteomes" id="UP000516305">
    <property type="component" value="Chromosome"/>
</dbReference>
<dbReference type="PROSITE" id="PS50093">
    <property type="entry name" value="PKD"/>
    <property type="match status" value="2"/>
</dbReference>
<feature type="domain" description="PKD" evidence="1">
    <location>
        <begin position="851"/>
        <end position="881"/>
    </location>
</feature>
<dbReference type="RefSeq" id="WP_210758323.1">
    <property type="nucleotide sequence ID" value="NZ_CP060139.1"/>
</dbReference>
<dbReference type="Pfam" id="PF13585">
    <property type="entry name" value="CHU_C"/>
    <property type="match status" value="1"/>
</dbReference>
<evidence type="ECO:0000259" key="1">
    <source>
        <dbReference type="PROSITE" id="PS50093"/>
    </source>
</evidence>
<organism evidence="2 3">
    <name type="scientific">Croceimicrobium hydrocarbonivorans</name>
    <dbReference type="NCBI Taxonomy" id="2761580"/>
    <lineage>
        <taxon>Bacteria</taxon>
        <taxon>Pseudomonadati</taxon>
        <taxon>Bacteroidota</taxon>
        <taxon>Flavobacteriia</taxon>
        <taxon>Flavobacteriales</taxon>
        <taxon>Owenweeksiaceae</taxon>
        <taxon>Croceimicrobium</taxon>
    </lineage>
</organism>
<dbReference type="Pfam" id="PF18911">
    <property type="entry name" value="PKD_4"/>
    <property type="match status" value="2"/>
</dbReference>
<dbReference type="KEGG" id="chyd:H4K34_15635"/>
<dbReference type="CDD" id="cd00146">
    <property type="entry name" value="PKD"/>
    <property type="match status" value="2"/>
</dbReference>
<dbReference type="InterPro" id="IPR026341">
    <property type="entry name" value="T9SS_type_B"/>
</dbReference>
<dbReference type="PANTHER" id="PTHR35580">
    <property type="entry name" value="CELL SURFACE GLYCOPROTEIN (S-LAYER PROTEIN)-LIKE PROTEIN"/>
    <property type="match status" value="1"/>
</dbReference>
<dbReference type="InterPro" id="IPR035986">
    <property type="entry name" value="PKD_dom_sf"/>
</dbReference>
<dbReference type="Pfam" id="PF25778">
    <property type="entry name" value="DUF7948"/>
    <property type="match status" value="1"/>
</dbReference>
<dbReference type="InterPro" id="IPR013783">
    <property type="entry name" value="Ig-like_fold"/>
</dbReference>
<dbReference type="AlphaFoldDB" id="A0A7H0VDJ0"/>
<dbReference type="Gene3D" id="2.60.40.10">
    <property type="entry name" value="Immunoglobulins"/>
    <property type="match status" value="2"/>
</dbReference>
<dbReference type="SMART" id="SM00089">
    <property type="entry name" value="PKD"/>
    <property type="match status" value="2"/>
</dbReference>
<sequence>MRVLLSILVFVGISYAQNLQAQAHFVENRGQWSGDFSAKLELKQGAVFFKSSGYKFLLYEGDPHHDHHHQTGNHHPKRALAFEAEYIGAKKNNQWQPSGESAYPRNYILGNDPSKWQKNLGSYPENQLEDILPGIDLNFYEQAQFLKYDLELDAEANPKDLKIVYKGLEAISIREGALHLSTAFGEVIERIPYSYQIINGERVDVQVSYELRNDTVGFKLKGYKKGYPLVIDPVLEFATFSGSGDLNFGNSATYGDNGTMYGAGVNFGANYPTTNGVFQASFAGDSIFNVDVTISKFSADGRQLLYATYLGGRDIEIVHSLISDDQGNLIVLGNTGSTDFPVTPNTFQGTFGGGTFQSSFAFNDYNRGTDIFITKISKDGSSLLGSTFWGGSGNDGFNRDIYKNYGDHYRGEVVLTNDGSIVVLSSTFSMDVPLTGANAQDRSQNSQDALLGVFSADLRTLQWGRYVGGVNADAGYSVKTFNEVIYICGSTTGSDFPTTPNAYKSNYIGEDEGFVAKFQSGTGNMVASTFFGTPLDDQAFLLDIDYNGDVYIVGQTKGFFPISANVYSSAGSRQFMAKLDSSLSNLKWQTMIGSGQSKQDLVPSAFMVDECLNIYFSGWNGVSNSVGFPAQQNGDTYGLPVTADAFQNNTDGSDFYFMIFDHNASNLLYGSYLGGRDNEHVDGGTSRFSKDGTIYQAVCSNCNNKSFPTTPGAYSQNSGSPGCNLAVFKFSFNQILAAEAQISYSTAVDSLCDGLIVNLLNNSSNATNYKWIFGNGDSSTAVNPSVTYQELGNYTIQLIAYDTVCQITDTAIINIEHGTARKPITDFLTTYTGCDQNLEAKFQNLSIIADAYQWNFGDGSSSNEPNPHHIFPSFGTYEIELIGYDTICMRSDTTYRTISFVDSSVAPVVQASISSCSNGEVDIALDNDRGNLLYQWETEGQYYEGRAPGIRYQTPGSKEIFLTVVDTLCSKTFTEVFTLDVREVRNEVFAPNAFTPNGDGLNDQFEIYGDPCETGANLRIFNRWGSLVYETDEPYQKFWDGNFNGQQAPSGVYTYILLEEDQKVTGFVSLIR</sequence>